<feature type="domain" description="Amino acid transporter transmembrane" evidence="6">
    <location>
        <begin position="10"/>
        <end position="220"/>
    </location>
</feature>
<dbReference type="EMBL" id="ASPP01023384">
    <property type="protein sequence ID" value="ETO10574.1"/>
    <property type="molecule type" value="Genomic_DNA"/>
</dbReference>
<evidence type="ECO:0000256" key="1">
    <source>
        <dbReference type="ARBA" id="ARBA00004141"/>
    </source>
</evidence>
<keyword evidence="8" id="KW-1185">Reference proteome</keyword>
<keyword evidence="4 5" id="KW-0472">Membrane</keyword>
<evidence type="ECO:0000256" key="5">
    <source>
        <dbReference type="SAM" id="Phobius"/>
    </source>
</evidence>
<dbReference type="AlphaFoldDB" id="X6M9L0"/>
<keyword evidence="2 5" id="KW-0812">Transmembrane</keyword>
<evidence type="ECO:0000256" key="3">
    <source>
        <dbReference type="ARBA" id="ARBA00022989"/>
    </source>
</evidence>
<gene>
    <name evidence="7" type="ORF">RFI_26803</name>
</gene>
<dbReference type="Proteomes" id="UP000023152">
    <property type="component" value="Unassembled WGS sequence"/>
</dbReference>
<dbReference type="GO" id="GO:0016020">
    <property type="term" value="C:membrane"/>
    <property type="evidence" value="ECO:0007669"/>
    <property type="project" value="UniProtKB-SubCell"/>
</dbReference>
<evidence type="ECO:0000256" key="2">
    <source>
        <dbReference type="ARBA" id="ARBA00022692"/>
    </source>
</evidence>
<name>X6M9L0_RETFI</name>
<evidence type="ECO:0000313" key="8">
    <source>
        <dbReference type="Proteomes" id="UP000023152"/>
    </source>
</evidence>
<evidence type="ECO:0000259" key="6">
    <source>
        <dbReference type="Pfam" id="PF01490"/>
    </source>
</evidence>
<comment type="caution">
    <text evidence="7">The sequence shown here is derived from an EMBL/GenBank/DDBJ whole genome shotgun (WGS) entry which is preliminary data.</text>
</comment>
<dbReference type="Pfam" id="PF01490">
    <property type="entry name" value="Aa_trans"/>
    <property type="match status" value="1"/>
</dbReference>
<feature type="non-terminal residue" evidence="7">
    <location>
        <position position="225"/>
    </location>
</feature>
<reference evidence="7 8" key="1">
    <citation type="journal article" date="2013" name="Curr. Biol.">
        <title>The Genome of the Foraminiferan Reticulomyxa filosa.</title>
        <authorList>
            <person name="Glockner G."/>
            <person name="Hulsmann N."/>
            <person name="Schleicher M."/>
            <person name="Noegel A.A."/>
            <person name="Eichinger L."/>
            <person name="Gallinger C."/>
            <person name="Pawlowski J."/>
            <person name="Sierra R."/>
            <person name="Euteneuer U."/>
            <person name="Pillet L."/>
            <person name="Moustafa A."/>
            <person name="Platzer M."/>
            <person name="Groth M."/>
            <person name="Szafranski K."/>
            <person name="Schliwa M."/>
        </authorList>
    </citation>
    <scope>NUCLEOTIDE SEQUENCE [LARGE SCALE GENOMIC DNA]</scope>
</reference>
<dbReference type="GO" id="GO:0015179">
    <property type="term" value="F:L-amino acid transmembrane transporter activity"/>
    <property type="evidence" value="ECO:0007669"/>
    <property type="project" value="TreeGrafter"/>
</dbReference>
<evidence type="ECO:0000313" key="7">
    <source>
        <dbReference type="EMBL" id="ETO10574.1"/>
    </source>
</evidence>
<dbReference type="InterPro" id="IPR013057">
    <property type="entry name" value="AA_transpt_TM"/>
</dbReference>
<organism evidence="7 8">
    <name type="scientific">Reticulomyxa filosa</name>
    <dbReference type="NCBI Taxonomy" id="46433"/>
    <lineage>
        <taxon>Eukaryota</taxon>
        <taxon>Sar</taxon>
        <taxon>Rhizaria</taxon>
        <taxon>Retaria</taxon>
        <taxon>Foraminifera</taxon>
        <taxon>Monothalamids</taxon>
        <taxon>Reticulomyxidae</taxon>
        <taxon>Reticulomyxa</taxon>
    </lineage>
</organism>
<protein>
    <recommendedName>
        <fullName evidence="6">Amino acid transporter transmembrane domain-containing protein</fullName>
    </recommendedName>
</protein>
<evidence type="ECO:0000256" key="4">
    <source>
        <dbReference type="ARBA" id="ARBA00023136"/>
    </source>
</evidence>
<feature type="transmembrane region" description="Helical" evidence="5">
    <location>
        <begin position="116"/>
        <end position="133"/>
    </location>
</feature>
<sequence length="225" mass="25690">MTNSALGGCLGMLGTIYACSKLGTFNFLLLSILIAYLTYASYEMLCRAAERASVSTTRNLAYKLLGKKGLLITECLVLIGNWSFIINILQLFADFLPQILQEWTHNEKRYQFCQERAFDVMCGLILIFPWVLVRNISKLEKLSYLSVLCTLFCLFSLVANTIYAYRTNKNNITNHTTNSGSPFFSYTTSFFLGLPNMTWSWSSQFNAIPIYYTLHPQKRYSQITA</sequence>
<accession>X6M9L0</accession>
<dbReference type="PANTHER" id="PTHR22950">
    <property type="entry name" value="AMINO ACID TRANSPORTER"/>
    <property type="match status" value="1"/>
</dbReference>
<keyword evidence="3 5" id="KW-1133">Transmembrane helix</keyword>
<dbReference type="OrthoDB" id="28208at2759"/>
<comment type="subcellular location">
    <subcellularLocation>
        <location evidence="1">Membrane</location>
        <topology evidence="1">Multi-pass membrane protein</topology>
    </subcellularLocation>
</comment>
<proteinExistence type="predicted"/>
<feature type="transmembrane region" description="Helical" evidence="5">
    <location>
        <begin position="145"/>
        <end position="165"/>
    </location>
</feature>
<feature type="transmembrane region" description="Helical" evidence="5">
    <location>
        <begin position="70"/>
        <end position="96"/>
    </location>
</feature>